<dbReference type="InterPro" id="IPR027417">
    <property type="entry name" value="P-loop_NTPase"/>
</dbReference>
<evidence type="ECO:0000256" key="2">
    <source>
        <dbReference type="ARBA" id="ARBA00022448"/>
    </source>
</evidence>
<evidence type="ECO:0000313" key="12">
    <source>
        <dbReference type="Proteomes" id="UP000595857"/>
    </source>
</evidence>
<reference evidence="11 12" key="1">
    <citation type="submission" date="2021-01" db="EMBL/GenBank/DDBJ databases">
        <title>Genome seq and assembly of Devosia sp. LEGU1.</title>
        <authorList>
            <person name="Chhetri G."/>
        </authorList>
    </citation>
    <scope>NUCLEOTIDE SEQUENCE [LARGE SCALE GENOMIC DNA]</scope>
    <source>
        <strain evidence="11 12">LEGU1</strain>
    </source>
</reference>
<dbReference type="InterPro" id="IPR003439">
    <property type="entry name" value="ABC_transporter-like_ATP-bd"/>
</dbReference>
<keyword evidence="9" id="KW-0472">Membrane</keyword>
<dbReference type="Pfam" id="PF00005">
    <property type="entry name" value="ABC_tran"/>
    <property type="match status" value="2"/>
</dbReference>
<keyword evidence="7 11" id="KW-0067">ATP-binding</keyword>
<dbReference type="InterPro" id="IPR003593">
    <property type="entry name" value="AAA+_ATPase"/>
</dbReference>
<dbReference type="EMBL" id="CP068046">
    <property type="protein sequence ID" value="QQR38711.1"/>
    <property type="molecule type" value="Genomic_DNA"/>
</dbReference>
<keyword evidence="2" id="KW-0813">Transport</keyword>
<dbReference type="CDD" id="cd03216">
    <property type="entry name" value="ABC_Carb_Monos_I"/>
    <property type="match status" value="1"/>
</dbReference>
<proteinExistence type="inferred from homology"/>
<dbReference type="PANTHER" id="PTHR43790:SF3">
    <property type="entry name" value="D-ALLOSE IMPORT ATP-BINDING PROTEIN ALSA-RELATED"/>
    <property type="match status" value="1"/>
</dbReference>
<evidence type="ECO:0000256" key="8">
    <source>
        <dbReference type="ARBA" id="ARBA00022967"/>
    </source>
</evidence>
<dbReference type="Gene3D" id="3.40.50.300">
    <property type="entry name" value="P-loop containing nucleotide triphosphate hydrolases"/>
    <property type="match status" value="2"/>
</dbReference>
<sequence>MSEVPVIEMRGISKSFPGVKALRDVSFTCNRGEVHALCGENGAGKSTLIKILSGVYRPDSGQVLIDGAEQHFGHPQEALLAGISVIYQEFSLLPERTVAQNLFLGREPRRNGLIDNRAMVAETRRVLGLFGVRHRIEPETLVADLDVASQQMVEIAKAISLNAKVIVMDEPTAALNEAECEVLFALVDRLRASGTAIIYITHRMREVTRIANRVTVIKDGEVTASFDHVPAPETIVRAMVGRDISDYYPEPASPAEIGKTVLAVSGGGNHALRGITLELRAGEIVGFAGLQGAGRTALAMALFGAKPFTSGTMTLDGKPVTLNTPRDAIRAGIGMLPGDRKASALVLMQSVRDNGMLTARSFANPFGSRNANSFTDLAGMNALLDQMKVRAPSYEQEMRFLSGGNQQKAIVARWLALKPKVLIFIEPTRGIDVDAKVSIYHLMRDLARAGTAVMMVSSDLPEILGASDRILVMREGRIVGEFTRAASEAELMLAATGETEVAA</sequence>
<dbReference type="InterPro" id="IPR017871">
    <property type="entry name" value="ABC_transporter-like_CS"/>
</dbReference>
<dbReference type="SUPFAM" id="SSF52540">
    <property type="entry name" value="P-loop containing nucleoside triphosphate hydrolases"/>
    <property type="match status" value="2"/>
</dbReference>
<evidence type="ECO:0000256" key="3">
    <source>
        <dbReference type="ARBA" id="ARBA00022475"/>
    </source>
</evidence>
<keyword evidence="3" id="KW-1003">Cell membrane</keyword>
<accession>A0ABX7C9S4</accession>
<dbReference type="RefSeq" id="WP_201631419.1">
    <property type="nucleotide sequence ID" value="NZ_CP068046.1"/>
</dbReference>
<evidence type="ECO:0000256" key="6">
    <source>
        <dbReference type="ARBA" id="ARBA00022741"/>
    </source>
</evidence>
<dbReference type="SMART" id="SM00382">
    <property type="entry name" value="AAA"/>
    <property type="match status" value="2"/>
</dbReference>
<dbReference type="PROSITE" id="PS50893">
    <property type="entry name" value="ABC_TRANSPORTER_2"/>
    <property type="match status" value="2"/>
</dbReference>
<dbReference type="InterPro" id="IPR050107">
    <property type="entry name" value="ABC_carbohydrate_import_ATPase"/>
</dbReference>
<dbReference type="PROSITE" id="PS00211">
    <property type="entry name" value="ABC_TRANSPORTER_1"/>
    <property type="match status" value="1"/>
</dbReference>
<comment type="similarity">
    <text evidence="1">Belongs to the ABC transporter superfamily.</text>
</comment>
<feature type="domain" description="ABC transporter" evidence="10">
    <location>
        <begin position="252"/>
        <end position="500"/>
    </location>
</feature>
<keyword evidence="6" id="KW-0547">Nucleotide-binding</keyword>
<keyword evidence="8" id="KW-1278">Translocase</keyword>
<evidence type="ECO:0000256" key="7">
    <source>
        <dbReference type="ARBA" id="ARBA00022840"/>
    </source>
</evidence>
<name>A0ABX7C9S4_9HYPH</name>
<dbReference type="GO" id="GO:0005524">
    <property type="term" value="F:ATP binding"/>
    <property type="evidence" value="ECO:0007669"/>
    <property type="project" value="UniProtKB-KW"/>
</dbReference>
<evidence type="ECO:0000256" key="4">
    <source>
        <dbReference type="ARBA" id="ARBA00022597"/>
    </source>
</evidence>
<gene>
    <name evidence="11" type="ORF">JI748_13215</name>
</gene>
<feature type="domain" description="ABC transporter" evidence="10">
    <location>
        <begin position="7"/>
        <end position="244"/>
    </location>
</feature>
<dbReference type="PANTHER" id="PTHR43790">
    <property type="entry name" value="CARBOHYDRATE TRANSPORT ATP-BINDING PROTEIN MG119-RELATED"/>
    <property type="match status" value="1"/>
</dbReference>
<evidence type="ECO:0000259" key="10">
    <source>
        <dbReference type="PROSITE" id="PS50893"/>
    </source>
</evidence>
<protein>
    <submittedName>
        <fullName evidence="11">Sugar ABC transporter ATP-binding protein</fullName>
    </submittedName>
</protein>
<evidence type="ECO:0000256" key="9">
    <source>
        <dbReference type="ARBA" id="ARBA00023136"/>
    </source>
</evidence>
<evidence type="ECO:0000256" key="1">
    <source>
        <dbReference type="ARBA" id="ARBA00005417"/>
    </source>
</evidence>
<dbReference type="CDD" id="cd03215">
    <property type="entry name" value="ABC_Carb_Monos_II"/>
    <property type="match status" value="1"/>
</dbReference>
<evidence type="ECO:0000256" key="5">
    <source>
        <dbReference type="ARBA" id="ARBA00022737"/>
    </source>
</evidence>
<keyword evidence="4" id="KW-0762">Sugar transport</keyword>
<evidence type="ECO:0000313" key="11">
    <source>
        <dbReference type="EMBL" id="QQR38711.1"/>
    </source>
</evidence>
<keyword evidence="12" id="KW-1185">Reference proteome</keyword>
<organism evidence="11 12">
    <name type="scientific">Devosia rhizoryzae</name>
    <dbReference type="NCBI Taxonomy" id="2774137"/>
    <lineage>
        <taxon>Bacteria</taxon>
        <taxon>Pseudomonadati</taxon>
        <taxon>Pseudomonadota</taxon>
        <taxon>Alphaproteobacteria</taxon>
        <taxon>Hyphomicrobiales</taxon>
        <taxon>Devosiaceae</taxon>
        <taxon>Devosia</taxon>
    </lineage>
</organism>
<dbReference type="Proteomes" id="UP000595857">
    <property type="component" value="Chromosome"/>
</dbReference>
<keyword evidence="5" id="KW-0677">Repeat</keyword>